<dbReference type="EMBL" id="JFYZ01000046">
    <property type="protein sequence ID" value="EZP73799.1"/>
    <property type="molecule type" value="Genomic_DNA"/>
</dbReference>
<proteinExistence type="predicted"/>
<dbReference type="PATRIC" id="fig|158500.4.peg.4985"/>
<protein>
    <submittedName>
        <fullName evidence="1">Uncharacterized protein</fullName>
    </submittedName>
</protein>
<dbReference type="RefSeq" id="WP_036529599.1">
    <property type="nucleotide sequence ID" value="NZ_JFYZ01000046.1"/>
</dbReference>
<evidence type="ECO:0000313" key="1">
    <source>
        <dbReference type="EMBL" id="EZP73799.1"/>
    </source>
</evidence>
<sequence>MKTDFLSYEYVTSPFRPDWVGALPPGAKIGLINVRRNSQRLVSEISWGALDDAGSITSGTITIKWKNLEANPTSEAEKQRLYRNAANALNRRLRGVVIEKTDYRPRSSPETLFHEEAQVKPSWLRAVGDAYALFDELRIEVAEGIGFKTFLRRWTESSAEGQIIAMLEAFRTLREFRRQVTAEVFAPDFKRAKPPKNFSDVIPG</sequence>
<name>A0A031JI75_9SPHN</name>
<organism evidence="1 2">
    <name type="scientific">Novosphingobium resinovorum</name>
    <dbReference type="NCBI Taxonomy" id="158500"/>
    <lineage>
        <taxon>Bacteria</taxon>
        <taxon>Pseudomonadati</taxon>
        <taxon>Pseudomonadota</taxon>
        <taxon>Alphaproteobacteria</taxon>
        <taxon>Sphingomonadales</taxon>
        <taxon>Sphingomonadaceae</taxon>
        <taxon>Novosphingobium</taxon>
    </lineage>
</organism>
<comment type="caution">
    <text evidence="1">The sequence shown here is derived from an EMBL/GenBank/DDBJ whole genome shotgun (WGS) entry which is preliminary data.</text>
</comment>
<dbReference type="Proteomes" id="UP000024329">
    <property type="component" value="Unassembled WGS sequence"/>
</dbReference>
<reference evidence="1 2" key="1">
    <citation type="submission" date="2014-03" db="EMBL/GenBank/DDBJ databases">
        <title>Whole genome sequence of Novosphingobium resinovorum KF1.</title>
        <authorList>
            <person name="Gan H.M."/>
            <person name="Gan H.Y."/>
            <person name="Chew T.H."/>
            <person name="Savka M.A."/>
        </authorList>
    </citation>
    <scope>NUCLEOTIDE SEQUENCE [LARGE SCALE GENOMIC DNA]</scope>
    <source>
        <strain evidence="1 2">KF1</strain>
    </source>
</reference>
<accession>A0A031JI75</accession>
<evidence type="ECO:0000313" key="2">
    <source>
        <dbReference type="Proteomes" id="UP000024329"/>
    </source>
</evidence>
<gene>
    <name evidence="1" type="ORF">BV97_04905</name>
</gene>
<dbReference type="AlphaFoldDB" id="A0A031JI75"/>
<dbReference type="eggNOG" id="ENOG50319UZ">
    <property type="taxonomic scope" value="Bacteria"/>
</dbReference>